<organism evidence="1">
    <name type="scientific">Harvfovirus sp</name>
    <dbReference type="NCBI Taxonomy" id="2487768"/>
    <lineage>
        <taxon>Viruses</taxon>
        <taxon>Varidnaviria</taxon>
        <taxon>Bamfordvirae</taxon>
        <taxon>Nucleocytoviricota</taxon>
        <taxon>Megaviricetes</taxon>
        <taxon>Imitervirales</taxon>
        <taxon>Mimiviridae</taxon>
        <taxon>Klosneuvirinae</taxon>
    </lineage>
</organism>
<dbReference type="EMBL" id="MK072272">
    <property type="protein sequence ID" value="AYV81373.1"/>
    <property type="molecule type" value="Genomic_DNA"/>
</dbReference>
<reference evidence="1" key="1">
    <citation type="submission" date="2018-10" db="EMBL/GenBank/DDBJ databases">
        <title>Hidden diversity of soil giant viruses.</title>
        <authorList>
            <person name="Schulz F."/>
            <person name="Alteio L."/>
            <person name="Goudeau D."/>
            <person name="Ryan E.M."/>
            <person name="Malmstrom R.R."/>
            <person name="Blanchard J."/>
            <person name="Woyke T."/>
        </authorList>
    </citation>
    <scope>NUCLEOTIDE SEQUENCE</scope>
    <source>
        <strain evidence="1">HAV1</strain>
    </source>
</reference>
<protein>
    <submittedName>
        <fullName evidence="1">Uncharacterized protein</fullName>
    </submittedName>
</protein>
<gene>
    <name evidence="1" type="ORF">Harvfovirus30_5</name>
</gene>
<sequence length="234" mass="27648">MEQIKLEGFVVYDTSIYDTLYILPFYSYTCPCRIKLYFVRFFSCDTQMVFLPKFFKKFKQLSKEDLITQRALLNKIPRADLRNEFKNKCVSHPIETNLYYPNFGSYNYNFPDTLEQNMNMLTKSLSESDNFEIGPWIGNFAYKYWAVCNYNWTPQNCNATIDEKKIYITKAIETRILTKINLDEQKLSAEINKCFISTNMISPLINIIIEYNCPPLHTIGKLIAKFKTDIEKYS</sequence>
<evidence type="ECO:0000313" key="1">
    <source>
        <dbReference type="EMBL" id="AYV81373.1"/>
    </source>
</evidence>
<accession>A0A3G5A6C2</accession>
<proteinExistence type="predicted"/>
<name>A0A3G5A6C2_9VIRU</name>